<dbReference type="SUPFAM" id="SSF109604">
    <property type="entry name" value="HD-domain/PDEase-like"/>
    <property type="match status" value="1"/>
</dbReference>
<dbReference type="InterPro" id="IPR006674">
    <property type="entry name" value="HD_domain"/>
</dbReference>
<protein>
    <recommendedName>
        <fullName evidence="5">5'-deoxynucleotidase</fullName>
        <ecNumber evidence="5">3.1.3.89</ecNumber>
    </recommendedName>
</protein>
<comment type="cofactor">
    <cofactor evidence="2">
        <name>Mn(2+)</name>
        <dbReference type="ChEBI" id="CHEBI:29035"/>
    </cofactor>
</comment>
<evidence type="ECO:0000256" key="7">
    <source>
        <dbReference type="ARBA" id="ARBA00022801"/>
    </source>
</evidence>
<dbReference type="OrthoDB" id="46088at2157"/>
<dbReference type="Proteomes" id="UP000060778">
    <property type="component" value="Chromosome"/>
</dbReference>
<dbReference type="Gene3D" id="1.10.3210.10">
    <property type="entry name" value="Hypothetical protein af1432"/>
    <property type="match status" value="1"/>
</dbReference>
<evidence type="ECO:0000256" key="5">
    <source>
        <dbReference type="ARBA" id="ARBA00012964"/>
    </source>
</evidence>
<keyword evidence="6" id="KW-0479">Metal-binding</keyword>
<sequence length="181" mass="20628">MKEVWEVLWSLACLVRTGWMQRGVPPALGESVALHSFYSAVLAYEIGVRLKKRGLNVNPERAALIALYHDFGEAKLGDIPKWSSDRAKEVKEALEREAIEELKEVLEGWKLSMEYMEGTTEAKVAKVAETLATYFQAEKYVEMGMKRVEEIRESMRESLMKMAEEMGEPLRELLRDILGSA</sequence>
<evidence type="ECO:0000256" key="1">
    <source>
        <dbReference type="ARBA" id="ARBA00001638"/>
    </source>
</evidence>
<dbReference type="PANTHER" id="PTHR11845">
    <property type="entry name" value="5'-DEOXYNUCLEOTIDASE HDDC2"/>
    <property type="match status" value="1"/>
</dbReference>
<evidence type="ECO:0000256" key="4">
    <source>
        <dbReference type="ARBA" id="ARBA00011738"/>
    </source>
</evidence>
<reference evidence="9 10" key="1">
    <citation type="submission" date="2013-11" db="EMBL/GenBank/DDBJ databases">
        <title>Comparative genomics of Ignicoccus.</title>
        <authorList>
            <person name="Podar M."/>
        </authorList>
    </citation>
    <scope>NUCLEOTIDE SEQUENCE [LARGE SCALE GENOMIC DNA]</scope>
    <source>
        <strain evidence="9 10">DSM 13165</strain>
    </source>
</reference>
<dbReference type="GO" id="GO:0002953">
    <property type="term" value="F:5'-deoxynucleotidase activity"/>
    <property type="evidence" value="ECO:0007669"/>
    <property type="project" value="InterPro"/>
</dbReference>
<gene>
    <name evidence="9" type="ORF">EYM_06130</name>
</gene>
<dbReference type="InterPro" id="IPR003607">
    <property type="entry name" value="HD/PDEase_dom"/>
</dbReference>
<keyword evidence="7 9" id="KW-0378">Hydrolase</keyword>
<dbReference type="Pfam" id="PF13023">
    <property type="entry name" value="HD_3"/>
    <property type="match status" value="1"/>
</dbReference>
<dbReference type="AlphaFoldDB" id="A0A0U3F8E9"/>
<proteinExistence type="predicted"/>
<dbReference type="InterPro" id="IPR039356">
    <property type="entry name" value="YfbR/HDDC2"/>
</dbReference>
<evidence type="ECO:0000259" key="8">
    <source>
        <dbReference type="SMART" id="SM00471"/>
    </source>
</evidence>
<dbReference type="EMBL" id="CP006867">
    <property type="protein sequence ID" value="ALU11913.1"/>
    <property type="molecule type" value="Genomic_DNA"/>
</dbReference>
<evidence type="ECO:0000313" key="9">
    <source>
        <dbReference type="EMBL" id="ALU11913.1"/>
    </source>
</evidence>
<dbReference type="EC" id="3.1.3.89" evidence="5"/>
<name>A0A0U3F8E9_9CREN</name>
<evidence type="ECO:0000256" key="3">
    <source>
        <dbReference type="ARBA" id="ARBA00001941"/>
    </source>
</evidence>
<keyword evidence="10" id="KW-1185">Reference proteome</keyword>
<feature type="domain" description="HD/PDEase" evidence="8">
    <location>
        <begin position="28"/>
        <end position="143"/>
    </location>
</feature>
<dbReference type="KEGG" id="iis:EYM_06130"/>
<comment type="cofactor">
    <cofactor evidence="3">
        <name>Co(2+)</name>
        <dbReference type="ChEBI" id="CHEBI:48828"/>
    </cofactor>
</comment>
<dbReference type="SMART" id="SM00471">
    <property type="entry name" value="HDc"/>
    <property type="match status" value="1"/>
</dbReference>
<evidence type="ECO:0000313" key="10">
    <source>
        <dbReference type="Proteomes" id="UP000060778"/>
    </source>
</evidence>
<comment type="subunit">
    <text evidence="4">Homodimer.</text>
</comment>
<evidence type="ECO:0000256" key="6">
    <source>
        <dbReference type="ARBA" id="ARBA00022723"/>
    </source>
</evidence>
<evidence type="ECO:0000256" key="2">
    <source>
        <dbReference type="ARBA" id="ARBA00001936"/>
    </source>
</evidence>
<accession>A0A0U3F8E9</accession>
<comment type="catalytic activity">
    <reaction evidence="1">
        <text>a 2'-deoxyribonucleoside 5'-phosphate + H2O = a 2'-deoxyribonucleoside + phosphate</text>
        <dbReference type="Rhea" id="RHEA:36167"/>
        <dbReference type="ChEBI" id="CHEBI:15377"/>
        <dbReference type="ChEBI" id="CHEBI:18274"/>
        <dbReference type="ChEBI" id="CHEBI:43474"/>
        <dbReference type="ChEBI" id="CHEBI:65317"/>
        <dbReference type="EC" id="3.1.3.89"/>
    </reaction>
</comment>
<dbReference type="PANTHER" id="PTHR11845:SF13">
    <property type="entry name" value="5'-DEOXYNUCLEOTIDASE HDDC2"/>
    <property type="match status" value="1"/>
</dbReference>
<organism evidence="9 10">
    <name type="scientific">Ignicoccus islandicus DSM 13165</name>
    <dbReference type="NCBI Taxonomy" id="940295"/>
    <lineage>
        <taxon>Archaea</taxon>
        <taxon>Thermoproteota</taxon>
        <taxon>Thermoprotei</taxon>
        <taxon>Desulfurococcales</taxon>
        <taxon>Desulfurococcaceae</taxon>
        <taxon>Ignicoccus</taxon>
    </lineage>
</organism>
<dbReference type="STRING" id="940295.EYM_06130"/>
<dbReference type="PATRIC" id="fig|940295.4.peg.1186"/>